<keyword evidence="5" id="KW-0574">Periplasm</keyword>
<evidence type="ECO:0000259" key="9">
    <source>
        <dbReference type="Pfam" id="PF00345"/>
    </source>
</evidence>
<evidence type="ECO:0000313" key="12">
    <source>
        <dbReference type="Proteomes" id="UP001411173"/>
    </source>
</evidence>
<dbReference type="Pfam" id="PF02753">
    <property type="entry name" value="PapD_C"/>
    <property type="match status" value="1"/>
</dbReference>
<keyword evidence="3" id="KW-1029">Fimbrium biogenesis</keyword>
<reference evidence="11 12" key="1">
    <citation type="submission" date="2024-02" db="EMBL/GenBank/DDBJ databases">
        <title>Whole genome of MDR Enterobacteriaceae from southern Thailand.</title>
        <authorList>
            <person name="Surachat K."/>
        </authorList>
    </citation>
    <scope>NUCLEOTIDE SEQUENCE [LARGE SCALE GENOMIC DNA]</scope>
    <source>
        <strain evidence="11 12">PSU_29</strain>
    </source>
</reference>
<dbReference type="InterPro" id="IPR008962">
    <property type="entry name" value="PapD-like_sf"/>
</dbReference>
<evidence type="ECO:0000256" key="2">
    <source>
        <dbReference type="ARBA" id="ARBA00007399"/>
    </source>
</evidence>
<dbReference type="InterPro" id="IPR036316">
    <property type="entry name" value="Pili_assmbl_chap_C_dom_sf"/>
</dbReference>
<dbReference type="InterPro" id="IPR001829">
    <property type="entry name" value="Pili_assmbl_chaperone_bac"/>
</dbReference>
<keyword evidence="12" id="KW-1185">Reference proteome</keyword>
<dbReference type="InterPro" id="IPR050643">
    <property type="entry name" value="Periplasmic_pilus_chap"/>
</dbReference>
<comment type="caution">
    <text evidence="11">The sequence shown here is derived from an EMBL/GenBank/DDBJ whole genome shotgun (WGS) entry which is preliminary data.</text>
</comment>
<sequence length="234" mass="25845">MDEQHRFIITFVLVIMSFTAHAGIVIDSTRVIYSADKKEVTVNLRNTGTHPSLVQSWIDTGDPLVTPGKNTVPFVIMPPITRIDGGKGQTLRLIYTGKPLPEDRESIFWLNVLAVPPKKSDSRHHLLNVAYQTRIKLFFRPSALNFKAEDAAQKLQWKNESGALSVFNPTPYNISLLNVEWMAAGKTVSVAGEMVSPFGQARLATAEIPAGVSGVDYTIIDDLGREQRLSSALK</sequence>
<dbReference type="InterPro" id="IPR018046">
    <property type="entry name" value="Pili_assmbl_chaperone_CS"/>
</dbReference>
<accession>A0ABU9UYU0</accession>
<feature type="domain" description="Pili assembly chaperone C-terminal" evidence="10">
    <location>
        <begin position="167"/>
        <end position="227"/>
    </location>
</feature>
<proteinExistence type="inferred from homology"/>
<dbReference type="PRINTS" id="PR00969">
    <property type="entry name" value="CHAPERONPILI"/>
</dbReference>
<dbReference type="PANTHER" id="PTHR30251:SF2">
    <property type="entry name" value="FIMBRIAL CHAPERONE YADV-RELATED"/>
    <property type="match status" value="1"/>
</dbReference>
<dbReference type="RefSeq" id="WP_090081924.1">
    <property type="nucleotide sequence ID" value="NZ_JBCIVJ010000001.1"/>
</dbReference>
<feature type="domain" description="Pili assembly chaperone N-terminal" evidence="9">
    <location>
        <begin position="23"/>
        <end position="144"/>
    </location>
</feature>
<dbReference type="PANTHER" id="PTHR30251">
    <property type="entry name" value="PILUS ASSEMBLY CHAPERONE"/>
    <property type="match status" value="1"/>
</dbReference>
<protein>
    <submittedName>
        <fullName evidence="11">Fimbria/pilus periplasmic chaperone</fullName>
    </submittedName>
</protein>
<dbReference type="InterPro" id="IPR013783">
    <property type="entry name" value="Ig-like_fold"/>
</dbReference>
<comment type="similarity">
    <text evidence="2 8">Belongs to the periplasmic pilus chaperone family.</text>
</comment>
<dbReference type="InterPro" id="IPR016148">
    <property type="entry name" value="Pili_assmbl_chaperone_C"/>
</dbReference>
<evidence type="ECO:0000256" key="1">
    <source>
        <dbReference type="ARBA" id="ARBA00004418"/>
    </source>
</evidence>
<keyword evidence="7" id="KW-0393">Immunoglobulin domain</keyword>
<keyword evidence="6 8" id="KW-0143">Chaperone</keyword>
<name>A0ABU9UYU0_9ENTR</name>
<organism evidence="11 12">
    <name type="scientific">Phytobacter palmae</name>
    <dbReference type="NCBI Taxonomy" id="1855371"/>
    <lineage>
        <taxon>Bacteria</taxon>
        <taxon>Pseudomonadati</taxon>
        <taxon>Pseudomonadota</taxon>
        <taxon>Gammaproteobacteria</taxon>
        <taxon>Enterobacterales</taxon>
        <taxon>Enterobacteriaceae</taxon>
        <taxon>Phytobacter</taxon>
    </lineage>
</organism>
<gene>
    <name evidence="11" type="ORF">AAIG39_00215</name>
</gene>
<evidence type="ECO:0000256" key="5">
    <source>
        <dbReference type="ARBA" id="ARBA00022764"/>
    </source>
</evidence>
<dbReference type="Proteomes" id="UP001411173">
    <property type="component" value="Unassembled WGS sequence"/>
</dbReference>
<evidence type="ECO:0000313" key="11">
    <source>
        <dbReference type="EMBL" id="MEN0577435.1"/>
    </source>
</evidence>
<evidence type="ECO:0000256" key="3">
    <source>
        <dbReference type="ARBA" id="ARBA00022558"/>
    </source>
</evidence>
<dbReference type="SUPFAM" id="SSF49354">
    <property type="entry name" value="PapD-like"/>
    <property type="match status" value="1"/>
</dbReference>
<comment type="subcellular location">
    <subcellularLocation>
        <location evidence="1 8">Periplasm</location>
    </subcellularLocation>
</comment>
<evidence type="ECO:0000256" key="8">
    <source>
        <dbReference type="RuleBase" id="RU003918"/>
    </source>
</evidence>
<keyword evidence="4" id="KW-0732">Signal</keyword>
<evidence type="ECO:0000256" key="6">
    <source>
        <dbReference type="ARBA" id="ARBA00023186"/>
    </source>
</evidence>
<dbReference type="InterPro" id="IPR016147">
    <property type="entry name" value="Pili_assmbl_chaperone_N"/>
</dbReference>
<dbReference type="SUPFAM" id="SSF49584">
    <property type="entry name" value="Periplasmic chaperone C-domain"/>
    <property type="match status" value="1"/>
</dbReference>
<evidence type="ECO:0000259" key="10">
    <source>
        <dbReference type="Pfam" id="PF02753"/>
    </source>
</evidence>
<dbReference type="PROSITE" id="PS00635">
    <property type="entry name" value="PILI_CHAPERONE"/>
    <property type="match status" value="1"/>
</dbReference>
<dbReference type="EMBL" id="JBCIVJ010000001">
    <property type="protein sequence ID" value="MEN0577435.1"/>
    <property type="molecule type" value="Genomic_DNA"/>
</dbReference>
<dbReference type="Gene3D" id="2.60.40.10">
    <property type="entry name" value="Immunoglobulins"/>
    <property type="match status" value="2"/>
</dbReference>
<evidence type="ECO:0000256" key="7">
    <source>
        <dbReference type="ARBA" id="ARBA00023319"/>
    </source>
</evidence>
<evidence type="ECO:0000256" key="4">
    <source>
        <dbReference type="ARBA" id="ARBA00022729"/>
    </source>
</evidence>
<dbReference type="Pfam" id="PF00345">
    <property type="entry name" value="PapD_N"/>
    <property type="match status" value="1"/>
</dbReference>